<evidence type="ECO:0000313" key="9">
    <source>
        <dbReference type="EMBL" id="GMH18728.1"/>
    </source>
</evidence>
<dbReference type="FunFam" id="1.10.510.10:FF:000095">
    <property type="entry name" value="protein STRUBBELIG-RECEPTOR FAMILY 8"/>
    <property type="match status" value="1"/>
</dbReference>
<name>A0AAD3SWC2_NEPGR</name>
<dbReference type="Pfam" id="PF00069">
    <property type="entry name" value="Pkinase"/>
    <property type="match status" value="1"/>
</dbReference>
<keyword evidence="5 7" id="KW-1133">Transmembrane helix</keyword>
<dbReference type="InterPro" id="IPR001611">
    <property type="entry name" value="Leu-rich_rpt"/>
</dbReference>
<keyword evidence="6 7" id="KW-0472">Membrane</keyword>
<dbReference type="Gene3D" id="1.10.510.10">
    <property type="entry name" value="Transferase(Phosphotransferase) domain 1"/>
    <property type="match status" value="1"/>
</dbReference>
<dbReference type="Pfam" id="PF13855">
    <property type="entry name" value="LRR_8"/>
    <property type="match status" value="1"/>
</dbReference>
<evidence type="ECO:0000313" key="10">
    <source>
        <dbReference type="Proteomes" id="UP001279734"/>
    </source>
</evidence>
<evidence type="ECO:0000256" key="6">
    <source>
        <dbReference type="ARBA" id="ARBA00023136"/>
    </source>
</evidence>
<feature type="transmembrane region" description="Helical" evidence="7">
    <location>
        <begin position="681"/>
        <end position="698"/>
    </location>
</feature>
<dbReference type="FunFam" id="3.30.200.20:FF:000125">
    <property type="entry name" value="Protein STRUBBELIG-RECEPTOR FAMILY 8"/>
    <property type="match status" value="1"/>
</dbReference>
<keyword evidence="3 7" id="KW-0812">Transmembrane</keyword>
<dbReference type="GO" id="GO:0004672">
    <property type="term" value="F:protein kinase activity"/>
    <property type="evidence" value="ECO:0007669"/>
    <property type="project" value="InterPro"/>
</dbReference>
<dbReference type="Proteomes" id="UP001279734">
    <property type="component" value="Unassembled WGS sequence"/>
</dbReference>
<evidence type="ECO:0000256" key="4">
    <source>
        <dbReference type="ARBA" id="ARBA00022737"/>
    </source>
</evidence>
<reference evidence="9" key="1">
    <citation type="submission" date="2023-05" db="EMBL/GenBank/DDBJ databases">
        <title>Nepenthes gracilis genome sequencing.</title>
        <authorList>
            <person name="Fukushima K."/>
        </authorList>
    </citation>
    <scope>NUCLEOTIDE SEQUENCE</scope>
    <source>
        <strain evidence="9">SING2019-196</strain>
    </source>
</reference>
<gene>
    <name evidence="9" type="ORF">Nepgr_020569</name>
</gene>
<feature type="domain" description="Protein kinase" evidence="8">
    <location>
        <begin position="298"/>
        <end position="566"/>
    </location>
</feature>
<comment type="caution">
    <text evidence="9">The sequence shown here is derived from an EMBL/GenBank/DDBJ whole genome shotgun (WGS) entry which is preliminary data.</text>
</comment>
<dbReference type="PROSITE" id="PS51450">
    <property type="entry name" value="LRR"/>
    <property type="match status" value="1"/>
</dbReference>
<protein>
    <recommendedName>
        <fullName evidence="8">Protein kinase domain-containing protein</fullName>
    </recommendedName>
</protein>
<sequence>MDRHFMLCKLHGLELHGNLSALLFILHSLKELDVSSNNIHGEIPGLPPNATHVNLASNKFTKNIPASLTSMKGLRHLNLSYNMLSGPIGNVFTGLQNLKEMFLQNNSFTGSVIFLANLQLTDLIGGNKFHEEANYRPWDFPLEKVPSDQNVTSPPTAKSNAVENYFFPIVHEHKKKRLALGGIVFMVGGVALVTTFAALIIAIRINKARKKFVSTEGSHSSTYSLPASSTRVCSSDVPEASPHIFTVDPPPRMPRHIPPAHHVTKDRTSWRSSSRKCKMSLNAKLYTVAEVQLATNNFGEENFIGEGSLGSVYKAQFPAGQIFAVKNISTVMLSLNEEERFMEVLRSVSRLRHPNIVQLTGYSVGYGQHILLYEYVRELTLDDALHLECFAPLTWGLRLQIAVGVARALNYMHSLSPPVAHCNLKSAKILLDDDLIPRLCDCGLAILRPLTSNSVKLKASELAISNFGYTTPEHGQPGVENTKADVYAFGVMLLELLTGRRPFDSSRPREEQHLAKWASLRLHDADSLERMVDMSIRRSLNKRALSHFADVISLCIQSTGPGHVYESLTVDRRSPENTGFVSYYPSSLLRTAGRFPSLFLSLYLPPFHTVQLLISWEKAMDPSELRYLEDEDTPGMKVFKGVTSGLAAGTIWGTVVATWHDVPRVERRVALPGLIRTLKMMGNYGLTFAAIGGVYIGVEQLVQHYRMKRDFINGAVGGFVAGASILGYKGRSISTAISAGAALAVTSAVLDAGGQTTRVDTGKEYYPYTTKKRPAVTE</sequence>
<dbReference type="PROSITE" id="PS50011">
    <property type="entry name" value="PROTEIN_KINASE_DOM"/>
    <property type="match status" value="1"/>
</dbReference>
<dbReference type="GO" id="GO:0005524">
    <property type="term" value="F:ATP binding"/>
    <property type="evidence" value="ECO:0007669"/>
    <property type="project" value="InterPro"/>
</dbReference>
<dbReference type="InterPro" id="IPR032675">
    <property type="entry name" value="LRR_dom_sf"/>
</dbReference>
<dbReference type="Gene3D" id="3.80.10.10">
    <property type="entry name" value="Ribonuclease Inhibitor"/>
    <property type="match status" value="1"/>
</dbReference>
<dbReference type="EMBL" id="BSYO01000019">
    <property type="protein sequence ID" value="GMH18728.1"/>
    <property type="molecule type" value="Genomic_DNA"/>
</dbReference>
<evidence type="ECO:0000256" key="3">
    <source>
        <dbReference type="ARBA" id="ARBA00022692"/>
    </source>
</evidence>
<feature type="transmembrane region" description="Helical" evidence="7">
    <location>
        <begin position="178"/>
        <end position="203"/>
    </location>
</feature>
<dbReference type="InterPro" id="IPR011009">
    <property type="entry name" value="Kinase-like_dom_sf"/>
</dbReference>
<keyword evidence="2" id="KW-0433">Leucine-rich repeat</keyword>
<keyword evidence="4" id="KW-0677">Repeat</keyword>
<dbReference type="GO" id="GO:0016020">
    <property type="term" value="C:membrane"/>
    <property type="evidence" value="ECO:0007669"/>
    <property type="project" value="UniProtKB-SubCell"/>
</dbReference>
<dbReference type="PANTHER" id="PTHR48006">
    <property type="entry name" value="LEUCINE-RICH REPEAT-CONTAINING PROTEIN DDB_G0281931-RELATED"/>
    <property type="match status" value="1"/>
</dbReference>
<dbReference type="PANTHER" id="PTHR48006:SF93">
    <property type="entry name" value="PROTEIN KINASE DOMAIN-CONTAINING PROTEIN"/>
    <property type="match status" value="1"/>
</dbReference>
<dbReference type="InterPro" id="IPR000719">
    <property type="entry name" value="Prot_kinase_dom"/>
</dbReference>
<dbReference type="Pfam" id="PF02466">
    <property type="entry name" value="Tim17"/>
    <property type="match status" value="1"/>
</dbReference>
<dbReference type="InterPro" id="IPR051824">
    <property type="entry name" value="LRR_Rcpt-Like_S/T_Kinase"/>
</dbReference>
<evidence type="ECO:0000256" key="2">
    <source>
        <dbReference type="ARBA" id="ARBA00022614"/>
    </source>
</evidence>
<dbReference type="Pfam" id="PF00560">
    <property type="entry name" value="LRR_1"/>
    <property type="match status" value="1"/>
</dbReference>
<organism evidence="9 10">
    <name type="scientific">Nepenthes gracilis</name>
    <name type="common">Slender pitcher plant</name>
    <dbReference type="NCBI Taxonomy" id="150966"/>
    <lineage>
        <taxon>Eukaryota</taxon>
        <taxon>Viridiplantae</taxon>
        <taxon>Streptophyta</taxon>
        <taxon>Embryophyta</taxon>
        <taxon>Tracheophyta</taxon>
        <taxon>Spermatophyta</taxon>
        <taxon>Magnoliopsida</taxon>
        <taxon>eudicotyledons</taxon>
        <taxon>Gunneridae</taxon>
        <taxon>Pentapetalae</taxon>
        <taxon>Caryophyllales</taxon>
        <taxon>Nepenthaceae</taxon>
        <taxon>Nepenthes</taxon>
    </lineage>
</organism>
<comment type="subcellular location">
    <subcellularLocation>
        <location evidence="1">Membrane</location>
        <topology evidence="1">Single-pass type I membrane protein</topology>
    </subcellularLocation>
</comment>
<keyword evidence="10" id="KW-1185">Reference proteome</keyword>
<evidence type="ECO:0000256" key="7">
    <source>
        <dbReference type="SAM" id="Phobius"/>
    </source>
</evidence>
<proteinExistence type="predicted"/>
<dbReference type="Gene3D" id="3.30.200.20">
    <property type="entry name" value="Phosphorylase Kinase, domain 1"/>
    <property type="match status" value="1"/>
</dbReference>
<evidence type="ECO:0000256" key="5">
    <source>
        <dbReference type="ARBA" id="ARBA00022989"/>
    </source>
</evidence>
<dbReference type="AlphaFoldDB" id="A0AAD3SWC2"/>
<evidence type="ECO:0000259" key="8">
    <source>
        <dbReference type="PROSITE" id="PS50011"/>
    </source>
</evidence>
<feature type="transmembrane region" description="Helical" evidence="7">
    <location>
        <begin position="710"/>
        <end position="728"/>
    </location>
</feature>
<evidence type="ECO:0000256" key="1">
    <source>
        <dbReference type="ARBA" id="ARBA00004479"/>
    </source>
</evidence>
<accession>A0AAD3SWC2</accession>
<dbReference type="SUPFAM" id="SSF52058">
    <property type="entry name" value="L domain-like"/>
    <property type="match status" value="1"/>
</dbReference>
<dbReference type="SUPFAM" id="SSF56112">
    <property type="entry name" value="Protein kinase-like (PK-like)"/>
    <property type="match status" value="1"/>
</dbReference>